<dbReference type="InterPro" id="IPR015590">
    <property type="entry name" value="Aldehyde_DH_dom"/>
</dbReference>
<dbReference type="InterPro" id="IPR016161">
    <property type="entry name" value="Ald_DH/histidinol_DH"/>
</dbReference>
<evidence type="ECO:0000256" key="2">
    <source>
        <dbReference type="ARBA" id="ARBA00023002"/>
    </source>
</evidence>
<dbReference type="Pfam" id="PF00171">
    <property type="entry name" value="Aldedh"/>
    <property type="match status" value="1"/>
</dbReference>
<dbReference type="InterPro" id="IPR016163">
    <property type="entry name" value="Ald_DH_C"/>
</dbReference>
<accession>A0A2S9MNF4</accession>
<dbReference type="InterPro" id="IPR016162">
    <property type="entry name" value="Ald_DH_N"/>
</dbReference>
<dbReference type="FunFam" id="3.40.309.10:FF:000012">
    <property type="entry name" value="Betaine aldehyde dehydrogenase"/>
    <property type="match status" value="1"/>
</dbReference>
<proteinExistence type="inferred from homology"/>
<dbReference type="Proteomes" id="UP000238982">
    <property type="component" value="Unassembled WGS sequence"/>
</dbReference>
<dbReference type="CDD" id="cd07112">
    <property type="entry name" value="ALDH_GABALDH-PuuC"/>
    <property type="match status" value="1"/>
</dbReference>
<name>A0A2S9MNF4_9BURK</name>
<organism evidence="4 5">
    <name type="scientific">Burkholderia multivorans</name>
    <dbReference type="NCBI Taxonomy" id="87883"/>
    <lineage>
        <taxon>Bacteria</taxon>
        <taxon>Pseudomonadati</taxon>
        <taxon>Pseudomonadota</taxon>
        <taxon>Betaproteobacteria</taxon>
        <taxon>Burkholderiales</taxon>
        <taxon>Burkholderiaceae</taxon>
        <taxon>Burkholderia</taxon>
        <taxon>Burkholderia cepacia complex</taxon>
    </lineage>
</organism>
<dbReference type="FunFam" id="3.40.605.10:FF:000001">
    <property type="entry name" value="Aldehyde dehydrogenase 1"/>
    <property type="match status" value="1"/>
</dbReference>
<sequence>MESSKKTFAEWNALADSLRIEGRAFIDGAYTQAASGSVFQDASPIDGRVLATVAECDAADVERAVAAAKRTFESRAWAGRTPAERKETLLRLADLVDANRHELAVLETLDSGKTIRESLDMDMRDVAKTIRYYAESIDKLHDLIAPTGEQFHGMITREPIGVVAVMTPWNNPLMIACWKAIPALVAGNSVVFKPSEKSPLTAIRFAQLVQDAGVPAGAFNVVPGGPAVGQALAMHADVGAMAFTGSSKVAKQLLVYAGQSNMKRMYLEGGGKNAHIVFADTPDLERVARFAALGFCANQGEVCASGTRLFVESSIVDRFTELLTEAVQAWQPGHPLDPSTAMGALIDADHHANVQRYVDSAATEGARIVAGGKRVDVVEGGAYFPPTVIANATPDMTVSREEIFGPVVAVMSFSTEDEVVRLANDTPYGLTAGFWTPDIAKAHRVARRLQAGTVWVNHFLTRDILSPFGGFKQSGIGRDLSIHAIQQYTEMKATWIALEPPAGV</sequence>
<evidence type="ECO:0000313" key="4">
    <source>
        <dbReference type="EMBL" id="PRF60311.1"/>
    </source>
</evidence>
<evidence type="ECO:0000256" key="1">
    <source>
        <dbReference type="ARBA" id="ARBA00009986"/>
    </source>
</evidence>
<dbReference type="GO" id="GO:0004030">
    <property type="term" value="F:aldehyde dehydrogenase [NAD(P)+] activity"/>
    <property type="evidence" value="ECO:0007669"/>
    <property type="project" value="UniProtKB-ARBA"/>
</dbReference>
<feature type="domain" description="Aldehyde dehydrogenase" evidence="3">
    <location>
        <begin position="32"/>
        <end position="493"/>
    </location>
</feature>
<protein>
    <submittedName>
        <fullName evidence="4">Aldehyde dehydrogenase PuuC</fullName>
    </submittedName>
</protein>
<dbReference type="Gene3D" id="3.40.309.10">
    <property type="entry name" value="Aldehyde Dehydrogenase, Chain A, domain 2"/>
    <property type="match status" value="1"/>
</dbReference>
<dbReference type="AlphaFoldDB" id="A0A2S9MNF4"/>
<dbReference type="Gene3D" id="3.40.605.10">
    <property type="entry name" value="Aldehyde Dehydrogenase, Chain A, domain 1"/>
    <property type="match status" value="1"/>
</dbReference>
<keyword evidence="2" id="KW-0560">Oxidoreductase</keyword>
<evidence type="ECO:0000259" key="3">
    <source>
        <dbReference type="Pfam" id="PF00171"/>
    </source>
</evidence>
<dbReference type="RefSeq" id="WP_105795380.1">
    <property type="nucleotide sequence ID" value="NZ_JAGSWF010000026.1"/>
</dbReference>
<dbReference type="PANTHER" id="PTHR11699">
    <property type="entry name" value="ALDEHYDE DEHYDROGENASE-RELATED"/>
    <property type="match status" value="1"/>
</dbReference>
<dbReference type="FunFam" id="3.40.605.10:FF:000026">
    <property type="entry name" value="Aldehyde dehydrogenase, putative"/>
    <property type="match status" value="1"/>
</dbReference>
<gene>
    <name evidence="4" type="ORF">C6Q15_15385</name>
</gene>
<comment type="similarity">
    <text evidence="1">Belongs to the aldehyde dehydrogenase family.</text>
</comment>
<reference evidence="4 5" key="1">
    <citation type="submission" date="2018-03" db="EMBL/GenBank/DDBJ databases">
        <authorList>
            <person name="Keele B.F."/>
        </authorList>
    </citation>
    <scope>NUCLEOTIDE SEQUENCE [LARGE SCALE GENOMIC DNA]</scope>
    <source>
        <strain evidence="4 5">AU19729</strain>
    </source>
</reference>
<evidence type="ECO:0000313" key="5">
    <source>
        <dbReference type="Proteomes" id="UP000238982"/>
    </source>
</evidence>
<dbReference type="SUPFAM" id="SSF53720">
    <property type="entry name" value="ALDH-like"/>
    <property type="match status" value="1"/>
</dbReference>
<comment type="caution">
    <text evidence="4">The sequence shown here is derived from an EMBL/GenBank/DDBJ whole genome shotgun (WGS) entry which is preliminary data.</text>
</comment>
<dbReference type="EMBL" id="PVGH01000060">
    <property type="protein sequence ID" value="PRF60311.1"/>
    <property type="molecule type" value="Genomic_DNA"/>
</dbReference>